<dbReference type="Pfam" id="PF03514">
    <property type="entry name" value="GRAS"/>
    <property type="match status" value="1"/>
</dbReference>
<dbReference type="EMBL" id="GCHU01008877">
    <property type="protein sequence ID" value="JAG88301.1"/>
    <property type="molecule type" value="Transcribed_RNA"/>
</dbReference>
<feature type="compositionally biased region" description="Low complexity" evidence="3">
    <location>
        <begin position="168"/>
        <end position="190"/>
    </location>
</feature>
<dbReference type="PROSITE" id="PS50985">
    <property type="entry name" value="GRAS"/>
    <property type="match status" value="1"/>
</dbReference>
<accession>A0A0C9RNC6</accession>
<sequence>MPLAYTCQESEGEDCNNYKTTSWYCGYIPIVKENSTNMSVEYTPELGGISLNIQYSHSRSLKSHSSELNPSQVGNFAISHSSQGSEYIGGTPKMNHQSSPISPLSPQEAGSDSLPQISNGRNLNRRQGNQMKNDLMQSYNDGTFKGQQYIHGLQYGTMHSLEGSLCMQSSSSGTSPISSQTSQTYSSDSQCFQSAETAAGQDGGGHGGKEQPVDMTHMLEQLATALLGPDCNHSENMEDSYEDHMLPPNSDWNLEALSDMNDFLEQSSQPVGPQTNNTDSHRVTEHLHHLQGHGNQYTKTEGADEVESKIEYRSSESASDKQNEADGLQIPQGDVKCLLIECAKAIAVNHQEKTNRLIEELKSTVSIYGDPMKRLGAYMVEGLVARMHSSGAVIYKSLKCKEPTSSELLSYMHILYEVCPYIKFGYMAANGAIAEAFKDKDRVHIIDFQIAQGTQWVTLIQALAARPGGSPHVRITGVDDPVSEYARGEGLKLVGQRLSRLAESYQVPFEFHALPVFGSDVYAHMLDTRPGEALAVNFPLQLHHMPDESVSTSNHRDRLLRMVKGLAPNVVTLVEQEANTNTAPFLPRFMETLSYYSAMFESLDVTLPRESKDRVNVEQHCLARDIVNVIACEGAERVERHELLGKWRSRLTMAGFKSYPLSSHVNATIKFLLESYSENYRLVEKDEALYLGWLGRDLIVASAWK</sequence>
<organism evidence="4">
    <name type="scientific">Wollemia nobilis</name>
    <dbReference type="NCBI Taxonomy" id="56998"/>
    <lineage>
        <taxon>Eukaryota</taxon>
        <taxon>Viridiplantae</taxon>
        <taxon>Streptophyta</taxon>
        <taxon>Embryophyta</taxon>
        <taxon>Tracheophyta</taxon>
        <taxon>Spermatophyta</taxon>
        <taxon>Pinopsida</taxon>
        <taxon>Pinidae</taxon>
        <taxon>Conifers II</taxon>
        <taxon>Araucariales</taxon>
        <taxon>Araucariaceae</taxon>
        <taxon>Wollemia</taxon>
    </lineage>
</organism>
<evidence type="ECO:0000256" key="3">
    <source>
        <dbReference type="SAM" id="MobiDB-lite"/>
    </source>
</evidence>
<proteinExistence type="predicted"/>
<keyword evidence="2" id="KW-0804">Transcription</keyword>
<keyword evidence="1" id="KW-0805">Transcription regulation</keyword>
<evidence type="ECO:0000256" key="2">
    <source>
        <dbReference type="ARBA" id="ARBA00023163"/>
    </source>
</evidence>
<name>A0A0C9RNC6_9CONI</name>
<reference evidence="4" key="1">
    <citation type="submission" date="2015-02" db="EMBL/GenBank/DDBJ databases">
        <title>A transcriptome of Wollemia nobilis - a relic of Gondwana.</title>
        <authorList>
            <person name="Chia J.Y."/>
            <person name="Leong Y.S."/>
            <person name="Abdul Karim S."/>
            <person name="Wan Azmi N."/>
            <person name="Hercus R."/>
            <person name="Croft L."/>
        </authorList>
    </citation>
    <scope>NUCLEOTIDE SEQUENCE</scope>
    <source>
        <strain evidence="4">MaeBrown</strain>
        <tissue evidence="4">Leaf</tissue>
    </source>
</reference>
<evidence type="ECO:0000256" key="1">
    <source>
        <dbReference type="ARBA" id="ARBA00023015"/>
    </source>
</evidence>
<feature type="region of interest" description="Disordered" evidence="3">
    <location>
        <begin position="290"/>
        <end position="327"/>
    </location>
</feature>
<evidence type="ECO:0000313" key="4">
    <source>
        <dbReference type="EMBL" id="JAG88301.1"/>
    </source>
</evidence>
<feature type="compositionally biased region" description="Basic and acidic residues" evidence="3">
    <location>
        <begin position="306"/>
        <end position="324"/>
    </location>
</feature>
<feature type="compositionally biased region" description="Polar residues" evidence="3">
    <location>
        <begin position="94"/>
        <end position="118"/>
    </location>
</feature>
<protein>
    <submittedName>
        <fullName evidence="4">TSA: Wollemia nobilis Ref_Wollemi_Transcript_8930_2599 transcribed RNA sequence</fullName>
    </submittedName>
</protein>
<dbReference type="PANTHER" id="PTHR31636">
    <property type="entry name" value="OSJNBA0084A10.13 PROTEIN-RELATED"/>
    <property type="match status" value="1"/>
</dbReference>
<feature type="region of interest" description="Disordered" evidence="3">
    <location>
        <begin position="82"/>
        <end position="127"/>
    </location>
</feature>
<feature type="region of interest" description="Disordered" evidence="3">
    <location>
        <begin position="167"/>
        <end position="211"/>
    </location>
</feature>
<dbReference type="InterPro" id="IPR005202">
    <property type="entry name" value="TF_GRAS"/>
</dbReference>
<dbReference type="AlphaFoldDB" id="A0A0C9RNC6"/>